<proteinExistence type="predicted"/>
<name>A0A6B0U4Z3_IXORI</name>
<protein>
    <submittedName>
        <fullName evidence="2">Putative secreted protein</fullName>
    </submittedName>
</protein>
<organism evidence="2">
    <name type="scientific">Ixodes ricinus</name>
    <name type="common">Common tick</name>
    <name type="synonym">Acarus ricinus</name>
    <dbReference type="NCBI Taxonomy" id="34613"/>
    <lineage>
        <taxon>Eukaryota</taxon>
        <taxon>Metazoa</taxon>
        <taxon>Ecdysozoa</taxon>
        <taxon>Arthropoda</taxon>
        <taxon>Chelicerata</taxon>
        <taxon>Arachnida</taxon>
        <taxon>Acari</taxon>
        <taxon>Parasitiformes</taxon>
        <taxon>Ixodida</taxon>
        <taxon>Ixodoidea</taxon>
        <taxon>Ixodidae</taxon>
        <taxon>Ixodinae</taxon>
        <taxon>Ixodes</taxon>
    </lineage>
</organism>
<sequence length="97" mass="11294">MPRSTFLWHLCKVMGAPMLTSNVTAQVTVEGPQHKAGTTVCRRYDVGNFPCRTTSWKVFMKQATCPVDGDPQIPLVQRTVKWDRSLIRYYFRCDRRR</sequence>
<evidence type="ECO:0000256" key="1">
    <source>
        <dbReference type="SAM" id="SignalP"/>
    </source>
</evidence>
<feature type="signal peptide" evidence="1">
    <location>
        <begin position="1"/>
        <end position="25"/>
    </location>
</feature>
<feature type="chain" id="PRO_5025411005" evidence="1">
    <location>
        <begin position="26"/>
        <end position="97"/>
    </location>
</feature>
<reference evidence="2" key="1">
    <citation type="submission" date="2019-12" db="EMBL/GenBank/DDBJ databases">
        <title>An insight into the sialome of adult female Ixodes ricinus ticks feeding for 6 days.</title>
        <authorList>
            <person name="Perner J."/>
            <person name="Ribeiro J.M.C."/>
        </authorList>
    </citation>
    <scope>NUCLEOTIDE SEQUENCE</scope>
    <source>
        <strain evidence="2">Semi-engorged</strain>
        <tissue evidence="2">Salivary glands</tissue>
    </source>
</reference>
<keyword evidence="1" id="KW-0732">Signal</keyword>
<dbReference type="EMBL" id="GIFC01005519">
    <property type="protein sequence ID" value="MXU87602.1"/>
    <property type="molecule type" value="Transcribed_RNA"/>
</dbReference>
<dbReference type="AlphaFoldDB" id="A0A6B0U4Z3"/>
<accession>A0A6B0U4Z3</accession>
<evidence type="ECO:0000313" key="2">
    <source>
        <dbReference type="EMBL" id="MXU87602.1"/>
    </source>
</evidence>